<dbReference type="EMBL" id="UOEJ01000250">
    <property type="protein sequence ID" value="VAW06702.1"/>
    <property type="molecule type" value="Genomic_DNA"/>
</dbReference>
<comment type="pathway">
    <text evidence="1">Amino-acid biosynthesis; L-tryptophan biosynthesis; L-tryptophan from chorismate: step 3/5.</text>
</comment>
<name>A0A3B0SWK8_9ZZZZ</name>
<dbReference type="InterPro" id="IPR013785">
    <property type="entry name" value="Aldolase_TIM"/>
</dbReference>
<proteinExistence type="inferred from homology"/>
<dbReference type="GO" id="GO:0004640">
    <property type="term" value="F:phosphoribosylanthranilate isomerase activity"/>
    <property type="evidence" value="ECO:0007669"/>
    <property type="project" value="UniProtKB-EC"/>
</dbReference>
<dbReference type="PANTHER" id="PTHR42894">
    <property type="entry name" value="N-(5'-PHOSPHORIBOSYL)ANTHRANILATE ISOMERASE"/>
    <property type="match status" value="1"/>
</dbReference>
<dbReference type="SUPFAM" id="SSF51366">
    <property type="entry name" value="Ribulose-phoshate binding barrel"/>
    <property type="match status" value="1"/>
</dbReference>
<reference evidence="8" key="1">
    <citation type="submission" date="2018-06" db="EMBL/GenBank/DDBJ databases">
        <authorList>
            <person name="Zhirakovskaya E."/>
        </authorList>
    </citation>
    <scope>NUCLEOTIDE SEQUENCE</scope>
</reference>
<evidence type="ECO:0000256" key="2">
    <source>
        <dbReference type="ARBA" id="ARBA00012572"/>
    </source>
</evidence>
<feature type="domain" description="N-(5'phosphoribosyl) anthranilate isomerase (PRAI)" evidence="7">
    <location>
        <begin position="5"/>
        <end position="210"/>
    </location>
</feature>
<evidence type="ECO:0000256" key="5">
    <source>
        <dbReference type="ARBA" id="ARBA00023141"/>
    </source>
</evidence>
<dbReference type="GO" id="GO:0000162">
    <property type="term" value="P:L-tryptophan biosynthetic process"/>
    <property type="evidence" value="ECO:0007669"/>
    <property type="project" value="UniProtKB-UniPathway"/>
</dbReference>
<dbReference type="NCBIfam" id="NF002295">
    <property type="entry name" value="PRK01222.1-1"/>
    <property type="match status" value="1"/>
</dbReference>
<dbReference type="HAMAP" id="MF_00135">
    <property type="entry name" value="PRAI"/>
    <property type="match status" value="1"/>
</dbReference>
<dbReference type="Gene3D" id="3.20.20.70">
    <property type="entry name" value="Aldolase class I"/>
    <property type="match status" value="1"/>
</dbReference>
<gene>
    <name evidence="8" type="ORF">MNBD_ALPHA01-2428</name>
</gene>
<dbReference type="Pfam" id="PF00697">
    <property type="entry name" value="PRAI"/>
    <property type="match status" value="1"/>
</dbReference>
<evidence type="ECO:0000256" key="6">
    <source>
        <dbReference type="ARBA" id="ARBA00023235"/>
    </source>
</evidence>
<evidence type="ECO:0000256" key="3">
    <source>
        <dbReference type="ARBA" id="ARBA00022605"/>
    </source>
</evidence>
<keyword evidence="3" id="KW-0028">Amino-acid biosynthesis</keyword>
<keyword evidence="5" id="KW-0057">Aromatic amino acid biosynthesis</keyword>
<evidence type="ECO:0000313" key="8">
    <source>
        <dbReference type="EMBL" id="VAW06702.1"/>
    </source>
</evidence>
<dbReference type="InterPro" id="IPR011060">
    <property type="entry name" value="RibuloseP-bd_barrel"/>
</dbReference>
<sequence>MTVKVKICGLTTAETVTAAVTAGACYIGFVFFDKSPRNISPQRAGKLAELIPGNIIKCGVLVNPANDELDDILAHIPLDLIQLHGGESPARTKEIRDHFGLPVMKAIAVAGPKDIALAKTYENMVDMVLFDAKPPPALKEALPGGNGLAFDWQLIKGADLALPWMLSGGLETDNLAQAIATSGAKMVDVSSGIEDHPGEKNITRINAFLRQARMLNEDG</sequence>
<dbReference type="AlphaFoldDB" id="A0A3B0SWK8"/>
<evidence type="ECO:0000256" key="1">
    <source>
        <dbReference type="ARBA" id="ARBA00004664"/>
    </source>
</evidence>
<dbReference type="PANTHER" id="PTHR42894:SF1">
    <property type="entry name" value="N-(5'-PHOSPHORIBOSYL)ANTHRANILATE ISOMERASE"/>
    <property type="match status" value="1"/>
</dbReference>
<keyword evidence="6 8" id="KW-0413">Isomerase</keyword>
<accession>A0A3B0SWK8</accession>
<dbReference type="InterPro" id="IPR001240">
    <property type="entry name" value="PRAI_dom"/>
</dbReference>
<dbReference type="EC" id="5.3.1.24" evidence="2"/>
<dbReference type="PROSITE" id="PS51257">
    <property type="entry name" value="PROKAR_LIPOPROTEIN"/>
    <property type="match status" value="1"/>
</dbReference>
<dbReference type="InterPro" id="IPR044643">
    <property type="entry name" value="TrpF_fam"/>
</dbReference>
<evidence type="ECO:0000259" key="7">
    <source>
        <dbReference type="Pfam" id="PF00697"/>
    </source>
</evidence>
<dbReference type="UniPathway" id="UPA00035">
    <property type="reaction ID" value="UER00042"/>
</dbReference>
<protein>
    <recommendedName>
        <fullName evidence="2">phosphoribosylanthranilate isomerase</fullName>
        <ecNumber evidence="2">5.3.1.24</ecNumber>
    </recommendedName>
</protein>
<keyword evidence="4" id="KW-0822">Tryptophan biosynthesis</keyword>
<dbReference type="CDD" id="cd00405">
    <property type="entry name" value="PRAI"/>
    <property type="match status" value="1"/>
</dbReference>
<organism evidence="8">
    <name type="scientific">hydrothermal vent metagenome</name>
    <dbReference type="NCBI Taxonomy" id="652676"/>
    <lineage>
        <taxon>unclassified sequences</taxon>
        <taxon>metagenomes</taxon>
        <taxon>ecological metagenomes</taxon>
    </lineage>
</organism>
<evidence type="ECO:0000256" key="4">
    <source>
        <dbReference type="ARBA" id="ARBA00022822"/>
    </source>
</evidence>